<dbReference type="Gene3D" id="3.50.50.60">
    <property type="entry name" value="FAD/NAD(P)-binding domain"/>
    <property type="match status" value="1"/>
</dbReference>
<dbReference type="InterPro" id="IPR036188">
    <property type="entry name" value="FAD/NAD-bd_sf"/>
</dbReference>
<dbReference type="InterPro" id="IPR002938">
    <property type="entry name" value="FAD-bd"/>
</dbReference>
<dbReference type="AlphaFoldDB" id="A0A172TNF3"/>
<dbReference type="GO" id="GO:0004497">
    <property type="term" value="F:monooxygenase activity"/>
    <property type="evidence" value="ECO:0007669"/>
    <property type="project" value="UniProtKB-KW"/>
</dbReference>
<keyword evidence="4" id="KW-0503">Monooxygenase</keyword>
<keyword evidence="2" id="KW-0520">NAD</keyword>
<dbReference type="PANTHER" id="PTHR43476">
    <property type="entry name" value="3-(3-HYDROXY-PHENYL)PROPIONATE/3-HYDROXYCINNAMIC ACID HYDROXYLASE"/>
    <property type="match status" value="1"/>
</dbReference>
<organism evidence="4 5">
    <name type="scientific">Paenibacillus swuensis</name>
    <dbReference type="NCBI Taxonomy" id="1178515"/>
    <lineage>
        <taxon>Bacteria</taxon>
        <taxon>Bacillati</taxon>
        <taxon>Bacillota</taxon>
        <taxon>Bacilli</taxon>
        <taxon>Bacillales</taxon>
        <taxon>Paenibacillaceae</taxon>
        <taxon>Paenibacillus</taxon>
    </lineage>
</organism>
<evidence type="ECO:0000313" key="4">
    <source>
        <dbReference type="EMBL" id="ANE48550.1"/>
    </source>
</evidence>
<dbReference type="PANTHER" id="PTHR43476:SF4">
    <property type="entry name" value="BLR0106 PROTEIN"/>
    <property type="match status" value="1"/>
</dbReference>
<sequence>MHMEYDVIIVGARVAGSSLAYEMSQLGYKVLLVDKSTFPSDTLSTHNFFNNSVAMLREMGVLNQLLETGTPLYKRAYIEMDGAVMEGDYPEASGETGCLCIRRTHLDGILFNHAAKQPGVATMQGFRVTELLREDGRDHGPVIGVRGVNKEGNLQSIKAKLVVGADGRRSLVRRLVGAKQLHCVPTDFASYVAYFSEYRQPGEPRVEFYKSGETIAIAFPTSDHLHVVGLMFPLTDLERVEQFKADAEGAFRLLCEEKMANTSLTASLRRANLEGSVKGLLGYDNDWFEGMGEGWALLGDALSFKDPAVGQGMHDALYGSKALSRLLDENRGQWQQAWKPMAEAYRSQMEAKMMSRFALACQFTRNVPITPQQQALNQLIAGSPEATEVFLGIYNYTHEPEALGAVIGKLLQDQVPS</sequence>
<proteinExistence type="predicted"/>
<dbReference type="GO" id="GO:0071949">
    <property type="term" value="F:FAD binding"/>
    <property type="evidence" value="ECO:0007669"/>
    <property type="project" value="InterPro"/>
</dbReference>
<dbReference type="Proteomes" id="UP000076927">
    <property type="component" value="Chromosome"/>
</dbReference>
<dbReference type="PRINTS" id="PR00420">
    <property type="entry name" value="RNGMNOXGNASE"/>
</dbReference>
<protein>
    <submittedName>
        <fullName evidence="4">Monooxygenase</fullName>
    </submittedName>
</protein>
<dbReference type="EMBL" id="CP011388">
    <property type="protein sequence ID" value="ANE48550.1"/>
    <property type="molecule type" value="Genomic_DNA"/>
</dbReference>
<dbReference type="STRING" id="1178515.SY83_22235"/>
<dbReference type="InterPro" id="IPR050631">
    <property type="entry name" value="PheA/TfdB_FAD_monoxygenase"/>
</dbReference>
<keyword evidence="5" id="KW-1185">Reference proteome</keyword>
<dbReference type="SUPFAM" id="SSF51905">
    <property type="entry name" value="FAD/NAD(P)-binding domain"/>
    <property type="match status" value="1"/>
</dbReference>
<evidence type="ECO:0000313" key="5">
    <source>
        <dbReference type="Proteomes" id="UP000076927"/>
    </source>
</evidence>
<evidence type="ECO:0000256" key="1">
    <source>
        <dbReference type="ARBA" id="ARBA00023002"/>
    </source>
</evidence>
<dbReference type="OrthoDB" id="9806565at2"/>
<dbReference type="RefSeq" id="WP_068610547.1">
    <property type="nucleotide sequence ID" value="NZ_CP011388.1"/>
</dbReference>
<evidence type="ECO:0000256" key="2">
    <source>
        <dbReference type="ARBA" id="ARBA00023027"/>
    </source>
</evidence>
<accession>A0A172TNF3</accession>
<gene>
    <name evidence="4" type="ORF">SY83_22235</name>
</gene>
<name>A0A172TNF3_9BACL</name>
<reference evidence="4 5" key="1">
    <citation type="submission" date="2015-01" db="EMBL/GenBank/DDBJ databases">
        <title>Paenibacillus swuensis/DY6/whole genome sequencing.</title>
        <authorList>
            <person name="Kim M.K."/>
            <person name="Srinivasan S."/>
            <person name="Lee J.-J."/>
        </authorList>
    </citation>
    <scope>NUCLEOTIDE SEQUENCE [LARGE SCALE GENOMIC DNA]</scope>
    <source>
        <strain evidence="4 5">DY6</strain>
    </source>
</reference>
<evidence type="ECO:0000259" key="3">
    <source>
        <dbReference type="Pfam" id="PF01494"/>
    </source>
</evidence>
<feature type="domain" description="FAD-binding" evidence="3">
    <location>
        <begin position="4"/>
        <end position="313"/>
    </location>
</feature>
<keyword evidence="1" id="KW-0560">Oxidoreductase</keyword>
<dbReference type="Pfam" id="PF01494">
    <property type="entry name" value="FAD_binding_3"/>
    <property type="match status" value="1"/>
</dbReference>
<dbReference type="KEGG" id="pswu:SY83_22235"/>
<dbReference type="PATRIC" id="fig|1178515.4.peg.4508"/>